<protein>
    <recommendedName>
        <fullName evidence="2">B box-type domain-containing protein</fullName>
    </recommendedName>
</protein>
<dbReference type="Gene3D" id="3.30.160.60">
    <property type="entry name" value="Classic Zinc Finger"/>
    <property type="match status" value="1"/>
</dbReference>
<dbReference type="PANTHER" id="PTHR25462">
    <property type="entry name" value="BONUS, ISOFORM C-RELATED"/>
    <property type="match status" value="1"/>
</dbReference>
<dbReference type="Gene3D" id="2.120.10.30">
    <property type="entry name" value="TolB, C-terminal domain"/>
    <property type="match status" value="1"/>
</dbReference>
<keyword evidence="4" id="KW-1185">Reference proteome</keyword>
<dbReference type="AlphaFoldDB" id="A0A6J8B0A8"/>
<dbReference type="PANTHER" id="PTHR25462:SF296">
    <property type="entry name" value="MEIOTIC P26, ISOFORM F"/>
    <property type="match status" value="1"/>
</dbReference>
<feature type="domain" description="B box-type" evidence="2">
    <location>
        <begin position="64"/>
        <end position="96"/>
    </location>
</feature>
<dbReference type="Proteomes" id="UP000507470">
    <property type="component" value="Unassembled WGS sequence"/>
</dbReference>
<feature type="coiled-coil region" evidence="1">
    <location>
        <begin position="116"/>
        <end position="172"/>
    </location>
</feature>
<organism evidence="3 4">
    <name type="scientific">Mytilus coruscus</name>
    <name type="common">Sea mussel</name>
    <dbReference type="NCBI Taxonomy" id="42192"/>
    <lineage>
        <taxon>Eukaryota</taxon>
        <taxon>Metazoa</taxon>
        <taxon>Spiralia</taxon>
        <taxon>Lophotrochozoa</taxon>
        <taxon>Mollusca</taxon>
        <taxon>Bivalvia</taxon>
        <taxon>Autobranchia</taxon>
        <taxon>Pteriomorphia</taxon>
        <taxon>Mytilida</taxon>
        <taxon>Mytiloidea</taxon>
        <taxon>Mytilidae</taxon>
        <taxon>Mytilinae</taxon>
        <taxon>Mytilus</taxon>
    </lineage>
</organism>
<keyword evidence="1" id="KW-0175">Coiled coil</keyword>
<evidence type="ECO:0000259" key="2">
    <source>
        <dbReference type="Pfam" id="PF00643"/>
    </source>
</evidence>
<dbReference type="CDD" id="cd19757">
    <property type="entry name" value="Bbox1"/>
    <property type="match status" value="1"/>
</dbReference>
<dbReference type="SUPFAM" id="SSF57845">
    <property type="entry name" value="B-box zinc-binding domain"/>
    <property type="match status" value="1"/>
</dbReference>
<name>A0A6J8B0A8_MYTCO</name>
<dbReference type="OrthoDB" id="6089271at2759"/>
<dbReference type="EMBL" id="CACVKT020002269">
    <property type="protein sequence ID" value="CAC5377167.1"/>
    <property type="molecule type" value="Genomic_DNA"/>
</dbReference>
<gene>
    <name evidence="3" type="ORF">MCOR_13533</name>
</gene>
<evidence type="ECO:0000313" key="3">
    <source>
        <dbReference type="EMBL" id="CAC5377167.1"/>
    </source>
</evidence>
<dbReference type="GO" id="GO:0008270">
    <property type="term" value="F:zinc ion binding"/>
    <property type="evidence" value="ECO:0007669"/>
    <property type="project" value="InterPro"/>
</dbReference>
<sequence>MTSSQMCGPCSRVDKLASAVKFCTDCEDPLCADCVTMHKAIKALALHHLIDEELQTDKAFNIRRTCSDHPDMGLEFYCSNHESLCCRTCSVNTHRTCGKILPIDVAARGIKSSVMLNDVTEDLNVLLKTAEQLREDRAKNKKNIGKAKVTTLQEIAKFKREVIQELDELENKLMTEFDVTEKRLTKKAESDLSDIEIRQKAIAAMSKQLKCLTTYGTDSQILMLLNTIRVDISKQVDDFQNFIPSYDCSDINFKASEIKTTLTSLGSLEITSVPCSISHQPSKNAQAQVPPEYDKMPAKFKFENKFDVPYRNGRIGSIVVLNDNRLLLCFNGDQSSALSLWSETGDHIHDCNLAAPARGIAIIPGTNEAVVTLPTMTSIQFVNLTNMAPCKVIKVPGISYGVTVTKEKNIVLGGEGKVYFLNITGSHMKTFHVGRKKLFSLKVNKMNVIYCCESDNNALHCIDINGAVIFSFSSSGFRRPVDIALDGKENLYVTNWFTNKLTRLSPEGKLLDILLMKKDGLNDPYAVAFNKNYTKLYIANGRQTKNKEVLIFDCA</sequence>
<dbReference type="GO" id="GO:0005654">
    <property type="term" value="C:nucleoplasm"/>
    <property type="evidence" value="ECO:0007669"/>
    <property type="project" value="TreeGrafter"/>
</dbReference>
<dbReference type="SUPFAM" id="SSF101898">
    <property type="entry name" value="NHL repeat"/>
    <property type="match status" value="1"/>
</dbReference>
<dbReference type="InterPro" id="IPR047153">
    <property type="entry name" value="TRIM45/56/19-like"/>
</dbReference>
<dbReference type="Pfam" id="PF00643">
    <property type="entry name" value="zf-B_box"/>
    <property type="match status" value="1"/>
</dbReference>
<evidence type="ECO:0000313" key="4">
    <source>
        <dbReference type="Proteomes" id="UP000507470"/>
    </source>
</evidence>
<accession>A0A6J8B0A8</accession>
<dbReference type="InterPro" id="IPR000315">
    <property type="entry name" value="Znf_B-box"/>
</dbReference>
<proteinExistence type="predicted"/>
<dbReference type="GO" id="GO:0061630">
    <property type="term" value="F:ubiquitin protein ligase activity"/>
    <property type="evidence" value="ECO:0007669"/>
    <property type="project" value="TreeGrafter"/>
</dbReference>
<evidence type="ECO:0000256" key="1">
    <source>
        <dbReference type="SAM" id="Coils"/>
    </source>
</evidence>
<dbReference type="InterPro" id="IPR011042">
    <property type="entry name" value="6-blade_b-propeller_TolB-like"/>
</dbReference>
<reference evidence="3 4" key="1">
    <citation type="submission" date="2020-06" db="EMBL/GenBank/DDBJ databases">
        <authorList>
            <person name="Li R."/>
            <person name="Bekaert M."/>
        </authorList>
    </citation>
    <scope>NUCLEOTIDE SEQUENCE [LARGE SCALE GENOMIC DNA]</scope>
    <source>
        <strain evidence="4">wild</strain>
    </source>
</reference>